<feature type="compositionally biased region" description="Pro residues" evidence="1">
    <location>
        <begin position="41"/>
        <end position="63"/>
    </location>
</feature>
<keyword evidence="2" id="KW-0812">Transmembrane</keyword>
<accession>A0ABT2CE09</accession>
<feature type="domain" description="DUF8017" evidence="3">
    <location>
        <begin position="178"/>
        <end position="373"/>
    </location>
</feature>
<feature type="transmembrane region" description="Helical" evidence="2">
    <location>
        <begin position="102"/>
        <end position="123"/>
    </location>
</feature>
<proteinExistence type="predicted"/>
<name>A0ABT2CE09_9ACTN</name>
<organism evidence="4 5">
    <name type="scientific">Streptomyces pyxinae</name>
    <dbReference type="NCBI Taxonomy" id="2970734"/>
    <lineage>
        <taxon>Bacteria</taxon>
        <taxon>Bacillati</taxon>
        <taxon>Actinomycetota</taxon>
        <taxon>Actinomycetes</taxon>
        <taxon>Kitasatosporales</taxon>
        <taxon>Streptomycetaceae</taxon>
        <taxon>Streptomyces</taxon>
    </lineage>
</organism>
<dbReference type="Pfam" id="PF26056">
    <property type="entry name" value="DUF8017"/>
    <property type="match status" value="1"/>
</dbReference>
<evidence type="ECO:0000259" key="3">
    <source>
        <dbReference type="Pfam" id="PF26056"/>
    </source>
</evidence>
<keyword evidence="5" id="KW-1185">Reference proteome</keyword>
<comment type="caution">
    <text evidence="4">The sequence shown here is derived from an EMBL/GenBank/DDBJ whole genome shotgun (WGS) entry which is preliminary data.</text>
</comment>
<evidence type="ECO:0000256" key="1">
    <source>
        <dbReference type="SAM" id="MobiDB-lite"/>
    </source>
</evidence>
<evidence type="ECO:0000256" key="2">
    <source>
        <dbReference type="SAM" id="Phobius"/>
    </source>
</evidence>
<feature type="compositionally biased region" description="Basic and acidic residues" evidence="1">
    <location>
        <begin position="125"/>
        <end position="134"/>
    </location>
</feature>
<keyword evidence="2" id="KW-0472">Membrane</keyword>
<sequence>MWPGQQPPGGEQDPQDPRAQGNQQQHQNPYRQPGYQQPNPYQQPGPPQPPTQPGHLPPGPPPAGHGAPNPYQQPTVGAYAVPGQQPGAPVPPDGGNRKKTTVTAIVAALAVLAAAGVTGFLVLGNKDDTGDKDPSQVTAGRSAGSSAAAPGPAGSAPAADTASSPPAANPRSGAGAAKPTVPGWKVVFNPKYGTLFDVPPTWEVRSPGSYIGFDDLKAGDGRPVVTMSSPAEYKSAWCSEDADHDGSQEKTGLATAGSKGAQGARNTAEVATVAAANWVWAAYAQQEPKGVVKVSKAQPFTARSGLTGHVATATAVGTKKSGRCDSDGKSIAFGFKNSAGDFVSWILYGAKGVPDELPEATVQQILGTVRLAPAGS</sequence>
<dbReference type="Proteomes" id="UP001431313">
    <property type="component" value="Unassembled WGS sequence"/>
</dbReference>
<feature type="region of interest" description="Disordered" evidence="1">
    <location>
        <begin position="1"/>
        <end position="98"/>
    </location>
</feature>
<feature type="region of interest" description="Disordered" evidence="1">
    <location>
        <begin position="239"/>
        <end position="262"/>
    </location>
</feature>
<feature type="compositionally biased region" description="Low complexity" evidence="1">
    <location>
        <begin position="1"/>
        <end position="12"/>
    </location>
</feature>
<dbReference type="RefSeq" id="WP_258786720.1">
    <property type="nucleotide sequence ID" value="NZ_JANUGQ010000005.1"/>
</dbReference>
<evidence type="ECO:0000313" key="4">
    <source>
        <dbReference type="EMBL" id="MCS0635637.1"/>
    </source>
</evidence>
<feature type="region of interest" description="Disordered" evidence="1">
    <location>
        <begin position="125"/>
        <end position="180"/>
    </location>
</feature>
<dbReference type="EMBL" id="JANUGQ010000005">
    <property type="protein sequence ID" value="MCS0635637.1"/>
    <property type="molecule type" value="Genomic_DNA"/>
</dbReference>
<feature type="compositionally biased region" description="Low complexity" evidence="1">
    <location>
        <begin position="27"/>
        <end position="40"/>
    </location>
</feature>
<keyword evidence="2" id="KW-1133">Transmembrane helix</keyword>
<reference evidence="4" key="1">
    <citation type="submission" date="2022-08" db="EMBL/GenBank/DDBJ databases">
        <authorList>
            <person name="Somphong A."/>
            <person name="Phongsopitanun W."/>
        </authorList>
    </citation>
    <scope>NUCLEOTIDE SEQUENCE</scope>
    <source>
        <strain evidence="4">LP05-1</strain>
    </source>
</reference>
<dbReference type="InterPro" id="IPR058330">
    <property type="entry name" value="DUF8017"/>
</dbReference>
<evidence type="ECO:0000313" key="5">
    <source>
        <dbReference type="Proteomes" id="UP001431313"/>
    </source>
</evidence>
<protein>
    <recommendedName>
        <fullName evidence="3">DUF8017 domain-containing protein</fullName>
    </recommendedName>
</protein>
<feature type="compositionally biased region" description="Low complexity" evidence="1">
    <location>
        <begin position="139"/>
        <end position="170"/>
    </location>
</feature>
<gene>
    <name evidence="4" type="ORF">NX801_08165</name>
</gene>